<proteinExistence type="inferred from homology"/>
<evidence type="ECO:0000313" key="5">
    <source>
        <dbReference type="EMBL" id="EKC38456.1"/>
    </source>
</evidence>
<name>K1RUS0_MAGGI</name>
<dbReference type="PROSITE" id="PS50003">
    <property type="entry name" value="PH_DOMAIN"/>
    <property type="match status" value="1"/>
</dbReference>
<dbReference type="Gene3D" id="1.10.150.50">
    <property type="entry name" value="Transcription Factor, Ets-1"/>
    <property type="match status" value="1"/>
</dbReference>
<dbReference type="HOGENOM" id="CLU_269628_0_0_1"/>
<feature type="region of interest" description="Disordered" evidence="4">
    <location>
        <begin position="998"/>
        <end position="1020"/>
    </location>
</feature>
<dbReference type="PANTHER" id="PTHR12844:SF42">
    <property type="entry name" value="CONNECTOR ENHANCER OF KSR PROTEIN CNK"/>
    <property type="match status" value="1"/>
</dbReference>
<dbReference type="SMART" id="SM00228">
    <property type="entry name" value="PDZ"/>
    <property type="match status" value="1"/>
</dbReference>
<feature type="compositionally biased region" description="Polar residues" evidence="4">
    <location>
        <begin position="323"/>
        <end position="335"/>
    </location>
</feature>
<dbReference type="InterPro" id="IPR013761">
    <property type="entry name" value="SAM/pointed_sf"/>
</dbReference>
<evidence type="ECO:0000256" key="4">
    <source>
        <dbReference type="SAM" id="MobiDB-lite"/>
    </source>
</evidence>
<dbReference type="Pfam" id="PF00536">
    <property type="entry name" value="SAM_1"/>
    <property type="match status" value="1"/>
</dbReference>
<dbReference type="PROSITE" id="PS50106">
    <property type="entry name" value="PDZ"/>
    <property type="match status" value="1"/>
</dbReference>
<comment type="similarity">
    <text evidence="1">Belongs to the CNKSR family.</text>
</comment>
<accession>K1RUS0</accession>
<feature type="compositionally biased region" description="Basic and acidic residues" evidence="4">
    <location>
        <begin position="1103"/>
        <end position="1112"/>
    </location>
</feature>
<sequence>MSASLVNNLHFENWSSNHVSDWLKGLDDVIQQYVVHFKDKDVNGKKLMMLTHYDLEKIGVRKLGHQELILEAVDLLRSLRYDYETENLQSLALQLGCKARSLFNEVQPRNLENDPNMANHSHSSRSRPHQLSVEILSSVADLIITLKCVIQWLDRAPFDRIYDMILLRNTLVKLGIDLISACQKDTTDSNPEEKISTACHMLADYCDGLVVSNSETLSIQPASLEHTTIRKKPGEELGMTIHSAYYGVHVIGDIRGRSPADLCGKIEKGDEVVQVDQKTVVGWQLQRLVDTLKEKPKEVHLLLKKRPHHISPYGQLPNKRHQNTNLLQPQVNTLPSKKRRSREGEHNKQPRPSLQEFVSSVPSEDLYTPREEIATDDREDGNDTDSDVFRSGSESPQYTLPVITDPKQRRATVSGGSPTLSRTLLGIDDPETPTRPKSFTVASADVPASEFKEIMGEESNLAKLGNGAGKTNNAQQKRQDYKSAKPGPQSLEFTVKKPVPIVQEPKGDMTTPKSASEEQQRTFQDLLDQKKVLDLLEVPSRFQNPNRKTTDNVEETAEKPACLSSPSSTDTLTDHSGPEEDVATSSGTQTEVVETHRKEEEEEEEKPENSGSEDVAHETISTSSPDQPIGSPPGVSVGTDDAHYTSTATSPQPPSPPTLVSLMPKTAPQNLNASYVNRRKGSKNMVAASSSVATFVREKNEPQLMSIRKIESFAEGGNRNKQVNFSASTKQGDVISYKTIVVGGVVQKIPVTTEPAVVMRPKKKAKRVDRRVSCKDLGTGDCQGWLYKKRDKGGFMASHWAKRWCVIKQYNMYFYRDQEDLKAEGVLHLPAFQVSPAPEVKTKKFAFKVHNLGTSFIFASERQDDMKKWMNKMGLAAISFSPPKVIKHGEHSASNDYYSESSDEEDHPSHTTSVESLESIGHSTDDAVDSPAPISRSVGDLTRLMDNIHKEQLTFDGKDKRKQRTSAILPTDGAPVETPVESIETLKRKHSLMRTLKLQGNSGRGRGPQESTRKGDRRVSCKDLGSGDCEGWLYKRQGGRRLLADDWVKRWCIIKDHYMYIYETTEDLKAEVLLHLPAFQISPAPEVKTEHLWMNKMRESTKYPDKRTEAREQGSAISRGSNGLSHLMDNIHREQLSFDGKNKRKQRTSAILPITNTLHNDYIEAEKRKLSLLRTLKAKEIELQELEAILQNRNIKESLRKYKDMLLEVIWV</sequence>
<dbReference type="InterPro" id="IPR001478">
    <property type="entry name" value="PDZ"/>
</dbReference>
<dbReference type="Pfam" id="PF00169">
    <property type="entry name" value="PH"/>
    <property type="match status" value="1"/>
</dbReference>
<evidence type="ECO:0000256" key="1">
    <source>
        <dbReference type="ARBA" id="ARBA00009498"/>
    </source>
</evidence>
<feature type="region of interest" description="Disordered" evidence="4">
    <location>
        <begin position="893"/>
        <end position="936"/>
    </location>
</feature>
<dbReference type="InterPro" id="IPR017874">
    <property type="entry name" value="CRIC_domain"/>
</dbReference>
<feature type="region of interest" description="Disordered" evidence="4">
    <location>
        <begin position="304"/>
        <end position="438"/>
    </location>
</feature>
<evidence type="ECO:0000256" key="2">
    <source>
        <dbReference type="ARBA" id="ARBA00022553"/>
    </source>
</evidence>
<dbReference type="CDD" id="cd13326">
    <property type="entry name" value="PH_CNK_insect-like"/>
    <property type="match status" value="1"/>
</dbReference>
<keyword evidence="3" id="KW-0175">Coiled coil</keyword>
<dbReference type="FunFam" id="2.30.42.10:FF:000060">
    <property type="entry name" value="Connector enhancer of kinase suppressor of Ras 2"/>
    <property type="match status" value="1"/>
</dbReference>
<dbReference type="InterPro" id="IPR051566">
    <property type="entry name" value="CNKSR"/>
</dbReference>
<dbReference type="Pfam" id="PF00595">
    <property type="entry name" value="PDZ"/>
    <property type="match status" value="1"/>
</dbReference>
<gene>
    <name evidence="5" type="ORF">CGI_10028071</name>
</gene>
<feature type="compositionally biased region" description="Acidic residues" evidence="4">
    <location>
        <begin position="377"/>
        <end position="386"/>
    </location>
</feature>
<feature type="coiled-coil region" evidence="3">
    <location>
        <begin position="1169"/>
        <end position="1196"/>
    </location>
</feature>
<feature type="region of interest" description="Disordered" evidence="4">
    <location>
        <begin position="459"/>
        <end position="658"/>
    </location>
</feature>
<dbReference type="InterPro" id="IPR011993">
    <property type="entry name" value="PH-like_dom_sf"/>
</dbReference>
<dbReference type="SUPFAM" id="SSF50156">
    <property type="entry name" value="PDZ domain-like"/>
    <property type="match status" value="1"/>
</dbReference>
<feature type="compositionally biased region" description="Basic and acidic residues" evidence="4">
    <location>
        <begin position="1011"/>
        <end position="1020"/>
    </location>
</feature>
<keyword evidence="5" id="KW-0418">Kinase</keyword>
<dbReference type="FunCoup" id="K1RUS0">
    <property type="interactions" value="306"/>
</dbReference>
<dbReference type="InterPro" id="IPR036034">
    <property type="entry name" value="PDZ_sf"/>
</dbReference>
<dbReference type="InterPro" id="IPR049628">
    <property type="entry name" value="CNK1-3_SAM"/>
</dbReference>
<organism evidence="5">
    <name type="scientific">Magallana gigas</name>
    <name type="common">Pacific oyster</name>
    <name type="synonym">Crassostrea gigas</name>
    <dbReference type="NCBI Taxonomy" id="29159"/>
    <lineage>
        <taxon>Eukaryota</taxon>
        <taxon>Metazoa</taxon>
        <taxon>Spiralia</taxon>
        <taxon>Lophotrochozoa</taxon>
        <taxon>Mollusca</taxon>
        <taxon>Bivalvia</taxon>
        <taxon>Autobranchia</taxon>
        <taxon>Pteriomorphia</taxon>
        <taxon>Ostreida</taxon>
        <taxon>Ostreoidea</taxon>
        <taxon>Ostreidae</taxon>
        <taxon>Magallana</taxon>
    </lineage>
</organism>
<dbReference type="SMART" id="SM00454">
    <property type="entry name" value="SAM"/>
    <property type="match status" value="1"/>
</dbReference>
<feature type="compositionally biased region" description="Polar residues" evidence="4">
    <location>
        <begin position="350"/>
        <end position="362"/>
    </location>
</feature>
<dbReference type="Pfam" id="PF10534">
    <property type="entry name" value="CRIC_ras_sig"/>
    <property type="match status" value="1"/>
</dbReference>
<feature type="compositionally biased region" description="Basic and acidic residues" evidence="4">
    <location>
        <begin position="367"/>
        <end position="376"/>
    </location>
</feature>
<keyword evidence="2" id="KW-0597">Phosphoprotein</keyword>
<keyword evidence="5" id="KW-0808">Transferase</keyword>
<dbReference type="CDD" id="cd06748">
    <property type="entry name" value="PDZ_CNK1_2_3-like"/>
    <property type="match status" value="1"/>
</dbReference>
<dbReference type="PANTHER" id="PTHR12844">
    <property type="entry name" value="CONNECTOR ENCHANCER OF KINASE SUPPRESSOR OF RAS"/>
    <property type="match status" value="1"/>
</dbReference>
<dbReference type="PROSITE" id="PS50105">
    <property type="entry name" value="SAM_DOMAIN"/>
    <property type="match status" value="1"/>
</dbReference>
<feature type="compositionally biased region" description="Polar residues" evidence="4">
    <location>
        <begin position="1115"/>
        <end position="1124"/>
    </location>
</feature>
<evidence type="ECO:0000256" key="3">
    <source>
        <dbReference type="SAM" id="Coils"/>
    </source>
</evidence>
<dbReference type="CDD" id="cd09511">
    <property type="entry name" value="SAM_CNK1_2_3-suppressor"/>
    <property type="match status" value="1"/>
</dbReference>
<dbReference type="InterPro" id="IPR001660">
    <property type="entry name" value="SAM"/>
</dbReference>
<dbReference type="SMART" id="SM00233">
    <property type="entry name" value="PH"/>
    <property type="match status" value="2"/>
</dbReference>
<feature type="region of interest" description="Disordered" evidence="4">
    <location>
        <begin position="1103"/>
        <end position="1124"/>
    </location>
</feature>
<dbReference type="InterPro" id="IPR001849">
    <property type="entry name" value="PH_domain"/>
</dbReference>
<dbReference type="EMBL" id="JH819182">
    <property type="protein sequence ID" value="EKC38456.1"/>
    <property type="molecule type" value="Genomic_DNA"/>
</dbReference>
<protein>
    <submittedName>
        <fullName evidence="5">Connector enhancer of kinase suppressor of ras 2</fullName>
    </submittedName>
</protein>
<dbReference type="Gene3D" id="2.30.29.30">
    <property type="entry name" value="Pleckstrin-homology domain (PH domain)/Phosphotyrosine-binding domain (PTB)"/>
    <property type="match status" value="2"/>
</dbReference>
<dbReference type="SUPFAM" id="SSF50729">
    <property type="entry name" value="PH domain-like"/>
    <property type="match status" value="2"/>
</dbReference>
<dbReference type="SUPFAM" id="SSF47769">
    <property type="entry name" value="SAM/Pointed domain"/>
    <property type="match status" value="1"/>
</dbReference>
<dbReference type="Gene3D" id="2.30.42.10">
    <property type="match status" value="1"/>
</dbReference>
<dbReference type="InParanoid" id="K1RUS0"/>
<reference evidence="5" key="1">
    <citation type="journal article" date="2012" name="Nature">
        <title>The oyster genome reveals stress adaptation and complexity of shell formation.</title>
        <authorList>
            <person name="Zhang G."/>
            <person name="Fang X."/>
            <person name="Guo X."/>
            <person name="Li L."/>
            <person name="Luo R."/>
            <person name="Xu F."/>
            <person name="Yang P."/>
            <person name="Zhang L."/>
            <person name="Wang X."/>
            <person name="Qi H."/>
            <person name="Xiong Z."/>
            <person name="Que H."/>
            <person name="Xie Y."/>
            <person name="Holland P.W."/>
            <person name="Paps J."/>
            <person name="Zhu Y."/>
            <person name="Wu F."/>
            <person name="Chen Y."/>
            <person name="Wang J."/>
            <person name="Peng C."/>
            <person name="Meng J."/>
            <person name="Yang L."/>
            <person name="Liu J."/>
            <person name="Wen B."/>
            <person name="Zhang N."/>
            <person name="Huang Z."/>
            <person name="Zhu Q."/>
            <person name="Feng Y."/>
            <person name="Mount A."/>
            <person name="Hedgecock D."/>
            <person name="Xu Z."/>
            <person name="Liu Y."/>
            <person name="Domazet-Loso T."/>
            <person name="Du Y."/>
            <person name="Sun X."/>
            <person name="Zhang S."/>
            <person name="Liu B."/>
            <person name="Cheng P."/>
            <person name="Jiang X."/>
            <person name="Li J."/>
            <person name="Fan D."/>
            <person name="Wang W."/>
            <person name="Fu W."/>
            <person name="Wang T."/>
            <person name="Wang B."/>
            <person name="Zhang J."/>
            <person name="Peng Z."/>
            <person name="Li Y."/>
            <person name="Li N."/>
            <person name="Wang J."/>
            <person name="Chen M."/>
            <person name="He Y."/>
            <person name="Tan F."/>
            <person name="Song X."/>
            <person name="Zheng Q."/>
            <person name="Huang R."/>
            <person name="Yang H."/>
            <person name="Du X."/>
            <person name="Chen L."/>
            <person name="Yang M."/>
            <person name="Gaffney P.M."/>
            <person name="Wang S."/>
            <person name="Luo L."/>
            <person name="She Z."/>
            <person name="Ming Y."/>
            <person name="Huang W."/>
            <person name="Zhang S."/>
            <person name="Huang B."/>
            <person name="Zhang Y."/>
            <person name="Qu T."/>
            <person name="Ni P."/>
            <person name="Miao G."/>
            <person name="Wang J."/>
            <person name="Wang Q."/>
            <person name="Steinberg C.E."/>
            <person name="Wang H."/>
            <person name="Li N."/>
            <person name="Qian L."/>
            <person name="Zhang G."/>
            <person name="Li Y."/>
            <person name="Yang H."/>
            <person name="Liu X."/>
            <person name="Wang J."/>
            <person name="Yin Y."/>
            <person name="Wang J."/>
        </authorList>
    </citation>
    <scope>NUCLEOTIDE SEQUENCE [LARGE SCALE GENOMIC DNA]</scope>
    <source>
        <strain evidence="5">05x7-T-G4-1.051#20</strain>
    </source>
</reference>
<dbReference type="AlphaFoldDB" id="K1RUS0"/>
<dbReference type="GO" id="GO:0016301">
    <property type="term" value="F:kinase activity"/>
    <property type="evidence" value="ECO:0007669"/>
    <property type="project" value="UniProtKB-KW"/>
</dbReference>
<dbReference type="PROSITE" id="PS51290">
    <property type="entry name" value="CRIC"/>
    <property type="match status" value="1"/>
</dbReference>